<evidence type="ECO:0000313" key="1">
    <source>
        <dbReference type="EMBL" id="KAJ4009485.1"/>
    </source>
</evidence>
<accession>A0A9W8PK19</accession>
<reference evidence="1" key="1">
    <citation type="submission" date="2022-10" db="EMBL/GenBank/DDBJ databases">
        <title>Fusarium specimens isolated from Avocado Roots.</title>
        <authorList>
            <person name="Stajich J."/>
            <person name="Roper C."/>
            <person name="Heimlech-Rivalta G."/>
        </authorList>
    </citation>
    <scope>NUCLEOTIDE SEQUENCE</scope>
    <source>
        <strain evidence="1">CF00143</strain>
    </source>
</reference>
<organism evidence="1 2">
    <name type="scientific">Fusarium irregulare</name>
    <dbReference type="NCBI Taxonomy" id="2494466"/>
    <lineage>
        <taxon>Eukaryota</taxon>
        <taxon>Fungi</taxon>
        <taxon>Dikarya</taxon>
        <taxon>Ascomycota</taxon>
        <taxon>Pezizomycotina</taxon>
        <taxon>Sordariomycetes</taxon>
        <taxon>Hypocreomycetidae</taxon>
        <taxon>Hypocreales</taxon>
        <taxon>Nectriaceae</taxon>
        <taxon>Fusarium</taxon>
        <taxon>Fusarium incarnatum-equiseti species complex</taxon>
    </lineage>
</organism>
<dbReference type="EMBL" id="JAPDHF010000013">
    <property type="protein sequence ID" value="KAJ4009485.1"/>
    <property type="molecule type" value="Genomic_DNA"/>
</dbReference>
<dbReference type="Proteomes" id="UP001152130">
    <property type="component" value="Unassembled WGS sequence"/>
</dbReference>
<name>A0A9W8PK19_9HYPO</name>
<comment type="caution">
    <text evidence="1">The sequence shown here is derived from an EMBL/GenBank/DDBJ whole genome shotgun (WGS) entry which is preliminary data.</text>
</comment>
<gene>
    <name evidence="1" type="ORF">NW766_008602</name>
</gene>
<keyword evidence="2" id="KW-1185">Reference proteome</keyword>
<protein>
    <submittedName>
        <fullName evidence="1">Uncharacterized protein</fullName>
    </submittedName>
</protein>
<evidence type="ECO:0000313" key="2">
    <source>
        <dbReference type="Proteomes" id="UP001152130"/>
    </source>
</evidence>
<sequence length="80" mass="9470">MCWATTITLSCVDCDRVINIRKDYGMCESGREANFWGICCNEKVEYQARPGVCFDCFTEKRERRKQKAEEEKTLKEMEEE</sequence>
<dbReference type="AlphaFoldDB" id="A0A9W8PK19"/>
<proteinExistence type="predicted"/>